<evidence type="ECO:0000313" key="2">
    <source>
        <dbReference type="EMBL" id="MDP9751010.1"/>
    </source>
</evidence>
<evidence type="ECO:0000313" key="3">
    <source>
        <dbReference type="Proteomes" id="UP001223886"/>
    </source>
</evidence>
<proteinExistence type="predicted"/>
<organism evidence="2 3">
    <name type="scientific">Thermoanaerobacter pentosaceus</name>
    <dbReference type="NCBI Taxonomy" id="694059"/>
    <lineage>
        <taxon>Bacteria</taxon>
        <taxon>Bacillati</taxon>
        <taxon>Bacillota</taxon>
        <taxon>Clostridia</taxon>
        <taxon>Thermoanaerobacterales</taxon>
        <taxon>Thermoanaerobacteraceae</taxon>
        <taxon>Thermoanaerobacter</taxon>
    </lineage>
</organism>
<dbReference type="Gene3D" id="2.40.100.10">
    <property type="entry name" value="Cyclophilin-like"/>
    <property type="match status" value="1"/>
</dbReference>
<dbReference type="Pfam" id="PF05913">
    <property type="entry name" value="MupG_C"/>
    <property type="match status" value="1"/>
</dbReference>
<feature type="domain" description="6-phospho-N-acetylmuramidase C-terminal" evidence="1">
    <location>
        <begin position="3"/>
        <end position="36"/>
    </location>
</feature>
<dbReference type="SUPFAM" id="SSF50891">
    <property type="entry name" value="Cyclophilin-like"/>
    <property type="match status" value="1"/>
</dbReference>
<dbReference type="InterPro" id="IPR043894">
    <property type="entry name" value="MupG_C"/>
</dbReference>
<sequence length="38" mass="4417">MIDMPQDERVNVVGHIPEEEHILVDLIKPGTKFKFRKG</sequence>
<reference evidence="2 3" key="1">
    <citation type="submission" date="2023-07" db="EMBL/GenBank/DDBJ databases">
        <title>Genomic Encyclopedia of Type Strains, Phase IV (KMG-IV): sequencing the most valuable type-strain genomes for metagenomic binning, comparative biology and taxonomic classification.</title>
        <authorList>
            <person name="Goeker M."/>
        </authorList>
    </citation>
    <scope>NUCLEOTIDE SEQUENCE [LARGE SCALE GENOMIC DNA]</scope>
    <source>
        <strain evidence="2 3">DSM 25963</strain>
    </source>
</reference>
<keyword evidence="3" id="KW-1185">Reference proteome</keyword>
<dbReference type="Proteomes" id="UP001223886">
    <property type="component" value="Unassembled WGS sequence"/>
</dbReference>
<comment type="caution">
    <text evidence="2">The sequence shown here is derived from an EMBL/GenBank/DDBJ whole genome shotgun (WGS) entry which is preliminary data.</text>
</comment>
<gene>
    <name evidence="2" type="ORF">J2S24_001500</name>
</gene>
<dbReference type="EMBL" id="JAURUP010000013">
    <property type="protein sequence ID" value="MDP9751010.1"/>
    <property type="molecule type" value="Genomic_DNA"/>
</dbReference>
<dbReference type="InterPro" id="IPR029000">
    <property type="entry name" value="Cyclophilin-like_dom_sf"/>
</dbReference>
<evidence type="ECO:0000259" key="1">
    <source>
        <dbReference type="Pfam" id="PF05913"/>
    </source>
</evidence>
<accession>A0ABT9M4K7</accession>
<name>A0ABT9M4K7_9THEO</name>
<protein>
    <recommendedName>
        <fullName evidence="1">6-phospho-N-acetylmuramidase C-terminal domain-containing protein</fullName>
    </recommendedName>
</protein>